<evidence type="ECO:0000313" key="9">
    <source>
        <dbReference type="Proteomes" id="UP001302494"/>
    </source>
</evidence>
<gene>
    <name evidence="8" type="ORF">PQG83_05460</name>
</gene>
<feature type="domain" description="RNA polymerase sigma-70" evidence="7">
    <location>
        <begin position="132"/>
        <end position="145"/>
    </location>
</feature>
<feature type="compositionally biased region" description="Basic and acidic residues" evidence="6">
    <location>
        <begin position="32"/>
        <end position="49"/>
    </location>
</feature>
<feature type="region of interest" description="Disordered" evidence="6">
    <location>
        <begin position="29"/>
        <end position="62"/>
    </location>
</feature>
<dbReference type="AlphaFoldDB" id="A0AA96GMX2"/>
<dbReference type="InterPro" id="IPR000943">
    <property type="entry name" value="RNA_pol_sigma70"/>
</dbReference>
<dbReference type="InterPro" id="IPR007627">
    <property type="entry name" value="RNA_pol_sigma70_r2"/>
</dbReference>
<dbReference type="KEGG" id="nneo:PQG83_05460"/>
<dbReference type="GO" id="GO:0006352">
    <property type="term" value="P:DNA-templated transcription initiation"/>
    <property type="evidence" value="ECO:0007669"/>
    <property type="project" value="InterPro"/>
</dbReference>
<dbReference type="InterPro" id="IPR014284">
    <property type="entry name" value="RNA_pol_sigma-70_dom"/>
</dbReference>
<evidence type="ECO:0000256" key="6">
    <source>
        <dbReference type="SAM" id="MobiDB-lite"/>
    </source>
</evidence>
<dbReference type="Proteomes" id="UP001302494">
    <property type="component" value="Chromosome"/>
</dbReference>
<evidence type="ECO:0000256" key="1">
    <source>
        <dbReference type="ARBA" id="ARBA00007788"/>
    </source>
</evidence>
<dbReference type="NCBIfam" id="TIGR02937">
    <property type="entry name" value="sigma70-ECF"/>
    <property type="match status" value="1"/>
</dbReference>
<dbReference type="PANTHER" id="PTHR30376:SF3">
    <property type="entry name" value="RNA POLYMERASE SIGMA FACTOR RPOH"/>
    <property type="match status" value="1"/>
</dbReference>
<sequence>MTQKSSKKRTPDVIDVVVKKSLSELPDEEVRDEIILEDAKEQENHPKPEEDSEGQAKWDPVSTALTPTTTLSRYLAEVRRYPFLSKEEELQLFHEYQTLGTRESAVKLILANLRVCVSIASEYGLAGIDQMDLIQEGNVGLLQAMKKFDPTKNVRFYAYAAWWVRAFVLRYLLNNFRLVKIGTTQEQRRLFYNLRREKAKLERQGYVPDPKLLADRLNVRERDVVEMDQRLGSWELSLDQPMTSEGEGTFHDLLPSTQAPIDDQLADTQLRLLFRKKLAEFAQTLSEREEDILRNRLLSESPVTLEDLGRKYMITKERTRQLEAKIIKKLRELMKKDIQDFEHLRK</sequence>
<dbReference type="PANTHER" id="PTHR30376">
    <property type="entry name" value="SIGMA FACTOR RPOH HEAT SHOCK RELATED"/>
    <property type="match status" value="1"/>
</dbReference>
<evidence type="ECO:0000256" key="5">
    <source>
        <dbReference type="ARBA" id="ARBA00023163"/>
    </source>
</evidence>
<dbReference type="PRINTS" id="PR00046">
    <property type="entry name" value="SIGMA70FCT"/>
</dbReference>
<evidence type="ECO:0000256" key="2">
    <source>
        <dbReference type="ARBA" id="ARBA00023015"/>
    </source>
</evidence>
<keyword evidence="8" id="KW-0548">Nucleotidyltransferase</keyword>
<keyword evidence="5" id="KW-0804">Transcription</keyword>
<evidence type="ECO:0000256" key="4">
    <source>
        <dbReference type="ARBA" id="ARBA00023125"/>
    </source>
</evidence>
<dbReference type="EMBL" id="CP116968">
    <property type="protein sequence ID" value="WNM63200.1"/>
    <property type="molecule type" value="Genomic_DNA"/>
</dbReference>
<dbReference type="EC" id="2.7.7.6" evidence="8"/>
<dbReference type="InterPro" id="IPR007630">
    <property type="entry name" value="RNA_pol_sigma70_r4"/>
</dbReference>
<dbReference type="Gene3D" id="1.20.120.1810">
    <property type="match status" value="1"/>
</dbReference>
<dbReference type="InterPro" id="IPR013325">
    <property type="entry name" value="RNA_pol_sigma_r2"/>
</dbReference>
<keyword evidence="2" id="KW-0805">Transcription regulation</keyword>
<keyword evidence="3" id="KW-0731">Sigma factor</keyword>
<dbReference type="GO" id="GO:0003899">
    <property type="term" value="F:DNA-directed RNA polymerase activity"/>
    <property type="evidence" value="ECO:0007669"/>
    <property type="project" value="UniProtKB-EC"/>
</dbReference>
<comment type="similarity">
    <text evidence="1">Belongs to the sigma-70 factor family.</text>
</comment>
<dbReference type="SUPFAM" id="SSF88659">
    <property type="entry name" value="Sigma3 and sigma4 domains of RNA polymerase sigma factors"/>
    <property type="match status" value="1"/>
</dbReference>
<dbReference type="NCBIfam" id="NF005143">
    <property type="entry name" value="PRK06596.1"/>
    <property type="match status" value="1"/>
</dbReference>
<dbReference type="GO" id="GO:0003677">
    <property type="term" value="F:DNA binding"/>
    <property type="evidence" value="ECO:0007669"/>
    <property type="project" value="UniProtKB-KW"/>
</dbReference>
<dbReference type="InterPro" id="IPR013324">
    <property type="entry name" value="RNA_pol_sigma_r3/r4-like"/>
</dbReference>
<proteinExistence type="inferred from homology"/>
<name>A0AA96GMX2_9BACT</name>
<accession>A0AA96GMX2</accession>
<dbReference type="Pfam" id="PF04542">
    <property type="entry name" value="Sigma70_r2"/>
    <property type="match status" value="1"/>
</dbReference>
<protein>
    <submittedName>
        <fullName evidence="8">RNA polymerase factor sigma-32</fullName>
        <ecNumber evidence="8">2.7.7.6</ecNumber>
    </submittedName>
</protein>
<evidence type="ECO:0000313" key="8">
    <source>
        <dbReference type="EMBL" id="WNM63200.1"/>
    </source>
</evidence>
<dbReference type="Gene3D" id="1.20.140.160">
    <property type="match status" value="1"/>
</dbReference>
<dbReference type="RefSeq" id="WP_312747626.1">
    <property type="nucleotide sequence ID" value="NZ_CP116968.1"/>
</dbReference>
<reference evidence="8 9" key="1">
    <citation type="submission" date="2023-01" db="EMBL/GenBank/DDBJ databases">
        <title>Cultivation and genomic characterization of new, ubiquitous marine nitrite-oxidizing bacteria from the Nitrospirales.</title>
        <authorList>
            <person name="Mueller A.J."/>
            <person name="Daebeler A."/>
            <person name="Herbold C.W."/>
            <person name="Kirkegaard R.H."/>
            <person name="Daims H."/>
        </authorList>
    </citation>
    <scope>NUCLEOTIDE SEQUENCE [LARGE SCALE GENOMIC DNA]</scope>
    <source>
        <strain evidence="8 9">DK</strain>
    </source>
</reference>
<evidence type="ECO:0000259" key="7">
    <source>
        <dbReference type="PROSITE" id="PS00715"/>
    </source>
</evidence>
<evidence type="ECO:0000256" key="3">
    <source>
        <dbReference type="ARBA" id="ARBA00023082"/>
    </source>
</evidence>
<keyword evidence="4" id="KW-0238">DNA-binding</keyword>
<dbReference type="GO" id="GO:0016987">
    <property type="term" value="F:sigma factor activity"/>
    <property type="evidence" value="ECO:0007669"/>
    <property type="project" value="UniProtKB-KW"/>
</dbReference>
<keyword evidence="8" id="KW-0808">Transferase</keyword>
<organism evidence="8 9">
    <name type="scientific">Candidatus Nitrospira neomarina</name>
    <dbReference type="NCBI Taxonomy" id="3020899"/>
    <lineage>
        <taxon>Bacteria</taxon>
        <taxon>Pseudomonadati</taxon>
        <taxon>Nitrospirota</taxon>
        <taxon>Nitrospiria</taxon>
        <taxon>Nitrospirales</taxon>
        <taxon>Nitrospiraceae</taxon>
        <taxon>Nitrospira</taxon>
    </lineage>
</organism>
<dbReference type="InterPro" id="IPR050813">
    <property type="entry name" value="Sigma-70_Factor"/>
</dbReference>
<keyword evidence="9" id="KW-1185">Reference proteome</keyword>
<dbReference type="SUPFAM" id="SSF88946">
    <property type="entry name" value="Sigma2 domain of RNA polymerase sigma factors"/>
    <property type="match status" value="1"/>
</dbReference>
<dbReference type="PROSITE" id="PS00715">
    <property type="entry name" value="SIGMA70_1"/>
    <property type="match status" value="1"/>
</dbReference>
<dbReference type="Pfam" id="PF04545">
    <property type="entry name" value="Sigma70_r4"/>
    <property type="match status" value="1"/>
</dbReference>